<protein>
    <submittedName>
        <fullName evidence="1">Uncharacterized protein</fullName>
    </submittedName>
</protein>
<evidence type="ECO:0000313" key="2">
    <source>
        <dbReference type="Proteomes" id="UP000271889"/>
    </source>
</evidence>
<dbReference type="Proteomes" id="UP000271889">
    <property type="component" value="Unassembled WGS sequence"/>
</dbReference>
<evidence type="ECO:0000313" key="1">
    <source>
        <dbReference type="EMBL" id="VDN37991.1"/>
    </source>
</evidence>
<accession>A0A3P7P5R7</accession>
<proteinExistence type="predicted"/>
<dbReference type="EMBL" id="UYRV01133266">
    <property type="protein sequence ID" value="VDN37991.1"/>
    <property type="molecule type" value="Genomic_DNA"/>
</dbReference>
<organism evidence="1 2">
    <name type="scientific">Cylicostephanus goldi</name>
    <name type="common">Nematode worm</name>
    <dbReference type="NCBI Taxonomy" id="71465"/>
    <lineage>
        <taxon>Eukaryota</taxon>
        <taxon>Metazoa</taxon>
        <taxon>Ecdysozoa</taxon>
        <taxon>Nematoda</taxon>
        <taxon>Chromadorea</taxon>
        <taxon>Rhabditida</taxon>
        <taxon>Rhabditina</taxon>
        <taxon>Rhabditomorpha</taxon>
        <taxon>Strongyloidea</taxon>
        <taxon>Strongylidae</taxon>
        <taxon>Cylicostephanus</taxon>
    </lineage>
</organism>
<keyword evidence="2" id="KW-1185">Reference proteome</keyword>
<gene>
    <name evidence="1" type="ORF">CGOC_LOCUS13608</name>
</gene>
<reference evidence="1 2" key="1">
    <citation type="submission" date="2018-11" db="EMBL/GenBank/DDBJ databases">
        <authorList>
            <consortium name="Pathogen Informatics"/>
        </authorList>
    </citation>
    <scope>NUCLEOTIDE SEQUENCE [LARGE SCALE GENOMIC DNA]</scope>
</reference>
<name>A0A3P7P5R7_CYLGO</name>
<sequence length="51" mass="6041">MREVFDLSMEPEDILLEDERVQRPVPKKLLLSKNEEPPSAGECKFKEVFHR</sequence>
<dbReference type="OrthoDB" id="10401020at2759"/>
<dbReference type="AlphaFoldDB" id="A0A3P7P5R7"/>